<evidence type="ECO:0000313" key="1">
    <source>
        <dbReference type="EMBL" id="MBB6675316.1"/>
    </source>
</evidence>
<accession>A0A7X0RZF2</accession>
<keyword evidence="1" id="KW-0378">Hydrolase</keyword>
<dbReference type="InterPro" id="IPR014512">
    <property type="entry name" value="O_gly_hydro"/>
</dbReference>
<dbReference type="Proteomes" id="UP000547209">
    <property type="component" value="Unassembled WGS sequence"/>
</dbReference>
<dbReference type="EMBL" id="JACJVP010000071">
    <property type="protein sequence ID" value="MBB6675316.1"/>
    <property type="molecule type" value="Genomic_DNA"/>
</dbReference>
<dbReference type="PANTHER" id="PTHR47791:SF3">
    <property type="entry name" value="MEIOTICALLY UP-REGULATED GENE 191 PROTEIN"/>
    <property type="match status" value="1"/>
</dbReference>
<dbReference type="PANTHER" id="PTHR47791">
    <property type="entry name" value="MEIOTICALLY UP-REGULATED GENE 191 PROTEIN"/>
    <property type="match status" value="1"/>
</dbReference>
<dbReference type="InterPro" id="IPR053169">
    <property type="entry name" value="MUG_Protein"/>
</dbReference>
<name>A0A7X0RZF2_9BACL</name>
<dbReference type="Pfam" id="PF03663">
    <property type="entry name" value="Glyco_hydro_76"/>
    <property type="match status" value="1"/>
</dbReference>
<dbReference type="Gene3D" id="1.50.10.20">
    <property type="match status" value="1"/>
</dbReference>
<comment type="caution">
    <text evidence="1">The sequence shown here is derived from an EMBL/GenBank/DDBJ whole genome shotgun (WGS) entry which is preliminary data.</text>
</comment>
<sequence length="356" mass="39902">MLWNDRAEKAQQALDREFWNPSIRMYDIETPCPDGACNTIFHYWWMAHAVDGLADGLLRTGNERYAERLSELYEGIRTKNGGAFPNLLYDDMEWMAIAWLRAYGATGEERYQETALSLWTDIQTGWNDTMGGGIAWHKEQLGYKNTPANGPAAILAARLYRSFGREEDLAWAKRIYDWLKANLVDPATGFVWDGMNRQGDGAIDKEWRFTYCQGVFIGAAVELYRATGDAAYLADAFRTAEAASEEWAGGILPDEGDGDGGLFKGILVRYLTELVIEAHGTEHAVQSQTQAEWLRRNAESLWATHGAHAGSPNLFGTDWRSAPAEKVTLSAQLSGVFLFERLAELENRELVPASVR</sequence>
<dbReference type="SUPFAM" id="SSF48208">
    <property type="entry name" value="Six-hairpin glycosidases"/>
    <property type="match status" value="1"/>
</dbReference>
<dbReference type="InterPro" id="IPR008928">
    <property type="entry name" value="6-hairpin_glycosidase_sf"/>
</dbReference>
<proteinExistence type="predicted"/>
<dbReference type="PIRSF" id="PIRSF021505">
    <property type="entry name" value="O_gly_hdrol"/>
    <property type="match status" value="1"/>
</dbReference>
<dbReference type="GO" id="GO:0005975">
    <property type="term" value="P:carbohydrate metabolic process"/>
    <property type="evidence" value="ECO:0007669"/>
    <property type="project" value="InterPro"/>
</dbReference>
<keyword evidence="2" id="KW-1185">Reference proteome</keyword>
<dbReference type="RefSeq" id="WP_185673173.1">
    <property type="nucleotide sequence ID" value="NZ_JACJVP010000071.1"/>
</dbReference>
<dbReference type="InterPro" id="IPR005198">
    <property type="entry name" value="Glyco_hydro_76"/>
</dbReference>
<protein>
    <submittedName>
        <fullName evidence="1">Glycosyl hydrolase</fullName>
    </submittedName>
</protein>
<evidence type="ECO:0000313" key="2">
    <source>
        <dbReference type="Proteomes" id="UP000547209"/>
    </source>
</evidence>
<dbReference type="GO" id="GO:0016787">
    <property type="term" value="F:hydrolase activity"/>
    <property type="evidence" value="ECO:0007669"/>
    <property type="project" value="UniProtKB-KW"/>
</dbReference>
<gene>
    <name evidence="1" type="ORF">H7C19_32125</name>
</gene>
<dbReference type="AlphaFoldDB" id="A0A7X0RZF2"/>
<reference evidence="1 2" key="1">
    <citation type="submission" date="2020-08" db="EMBL/GenBank/DDBJ databases">
        <title>Cohnella phylogeny.</title>
        <authorList>
            <person name="Dunlap C."/>
        </authorList>
    </citation>
    <scope>NUCLEOTIDE SEQUENCE [LARGE SCALE GENOMIC DNA]</scope>
    <source>
        <strain evidence="1 2">DSM 28246</strain>
    </source>
</reference>
<organism evidence="1 2">
    <name type="scientific">Cohnella nanjingensis</name>
    <dbReference type="NCBI Taxonomy" id="1387779"/>
    <lineage>
        <taxon>Bacteria</taxon>
        <taxon>Bacillati</taxon>
        <taxon>Bacillota</taxon>
        <taxon>Bacilli</taxon>
        <taxon>Bacillales</taxon>
        <taxon>Paenibacillaceae</taxon>
        <taxon>Cohnella</taxon>
    </lineage>
</organism>